<evidence type="ECO:0000256" key="5">
    <source>
        <dbReference type="ARBA" id="ARBA00023136"/>
    </source>
</evidence>
<dbReference type="Pfam" id="PF12696">
    <property type="entry name" value="TraG-D_C"/>
    <property type="match status" value="1"/>
</dbReference>
<comment type="caution">
    <text evidence="9">The sequence shown here is derived from an EMBL/GenBank/DDBJ whole genome shotgun (WGS) entry which is preliminary data.</text>
</comment>
<evidence type="ECO:0000256" key="6">
    <source>
        <dbReference type="SAM" id="Phobius"/>
    </source>
</evidence>
<feature type="domain" description="YWFCY" evidence="8">
    <location>
        <begin position="38"/>
        <end position="136"/>
    </location>
</feature>
<dbReference type="PANTHER" id="PTHR37937">
    <property type="entry name" value="CONJUGATIVE TRANSFER: DNA TRANSPORT"/>
    <property type="match status" value="1"/>
</dbReference>
<dbReference type="Pfam" id="PF14293">
    <property type="entry name" value="YWFCY"/>
    <property type="match status" value="1"/>
</dbReference>
<keyword evidence="3 6" id="KW-0812">Transmembrane</keyword>
<evidence type="ECO:0000256" key="2">
    <source>
        <dbReference type="ARBA" id="ARBA00022475"/>
    </source>
</evidence>
<dbReference type="SUPFAM" id="SSF52540">
    <property type="entry name" value="P-loop containing nucleoside triphosphate hydrolases"/>
    <property type="match status" value="1"/>
</dbReference>
<protein>
    <submittedName>
        <fullName evidence="9">Type IV secretory system conjugative DNA transfer family protein</fullName>
    </submittedName>
</protein>
<evidence type="ECO:0000313" key="10">
    <source>
        <dbReference type="Proteomes" id="UP001169458"/>
    </source>
</evidence>
<comment type="subcellular location">
    <subcellularLocation>
        <location evidence="1">Cell membrane</location>
        <topology evidence="1">Multi-pass membrane protein</topology>
    </subcellularLocation>
</comment>
<feature type="domain" description="TraD/TraG TraM recognition site" evidence="7">
    <location>
        <begin position="558"/>
        <end position="673"/>
    </location>
</feature>
<dbReference type="InterPro" id="IPR027417">
    <property type="entry name" value="P-loop_NTPase"/>
</dbReference>
<organism evidence="9 10">
    <name type="scientific">Bacteroides gallinaceum</name>
    <dbReference type="NCBI Taxonomy" id="1462571"/>
    <lineage>
        <taxon>Bacteria</taxon>
        <taxon>Pseudomonadati</taxon>
        <taxon>Bacteroidota</taxon>
        <taxon>Bacteroidia</taxon>
        <taxon>Bacteroidales</taxon>
        <taxon>Bacteroidaceae</taxon>
        <taxon>Bacteroides</taxon>
    </lineage>
</organism>
<dbReference type="Gene3D" id="3.40.50.300">
    <property type="entry name" value="P-loop containing nucleotide triphosphate hydrolases"/>
    <property type="match status" value="1"/>
</dbReference>
<evidence type="ECO:0000256" key="3">
    <source>
        <dbReference type="ARBA" id="ARBA00022692"/>
    </source>
</evidence>
<feature type="transmembrane region" description="Helical" evidence="6">
    <location>
        <begin position="89"/>
        <end position="111"/>
    </location>
</feature>
<dbReference type="InterPro" id="IPR051539">
    <property type="entry name" value="T4SS-coupling_protein"/>
</dbReference>
<accession>A0ABT7VK80</accession>
<evidence type="ECO:0000259" key="8">
    <source>
        <dbReference type="Pfam" id="PF14293"/>
    </source>
</evidence>
<keyword evidence="4 6" id="KW-1133">Transmembrane helix</keyword>
<dbReference type="RefSeq" id="WP_087207515.1">
    <property type="nucleotide sequence ID" value="NZ_JAUDEN010000027.1"/>
</dbReference>
<dbReference type="PANTHER" id="PTHR37937:SF1">
    <property type="entry name" value="CONJUGATIVE TRANSFER: DNA TRANSPORT"/>
    <property type="match status" value="1"/>
</dbReference>
<gene>
    <name evidence="9" type="ORF">QUW60_12725</name>
</gene>
<keyword evidence="2" id="KW-1003">Cell membrane</keyword>
<dbReference type="Proteomes" id="UP001169458">
    <property type="component" value="Unassembled WGS sequence"/>
</dbReference>
<feature type="transmembrane region" description="Helical" evidence="6">
    <location>
        <begin position="53"/>
        <end position="77"/>
    </location>
</feature>
<evidence type="ECO:0000313" key="9">
    <source>
        <dbReference type="EMBL" id="MDM8326080.1"/>
    </source>
</evidence>
<proteinExistence type="predicted"/>
<evidence type="ECO:0000256" key="1">
    <source>
        <dbReference type="ARBA" id="ARBA00004651"/>
    </source>
</evidence>
<name>A0ABT7VK80_9BACE</name>
<reference evidence="10" key="1">
    <citation type="submission" date="2023-07" db="EMBL/GenBank/DDBJ databases">
        <title>Identification and characterization of horizontal gene transfer across gut microbiota members of farm animals based on homology search.</title>
        <authorList>
            <person name="Schwarzerova J."/>
            <person name="Nykrynova M."/>
            <person name="Jureckova K."/>
            <person name="Cejkova D."/>
            <person name="Rychlik I."/>
        </authorList>
    </citation>
    <scope>NUCLEOTIDE SEQUENCE [LARGE SCALE GENOMIC DNA]</scope>
    <source>
        <strain evidence="10">109_WCHN</strain>
    </source>
</reference>
<dbReference type="InterPro" id="IPR032689">
    <property type="entry name" value="TraG-D_C"/>
</dbReference>
<evidence type="ECO:0000256" key="4">
    <source>
        <dbReference type="ARBA" id="ARBA00022989"/>
    </source>
</evidence>
<keyword evidence="10" id="KW-1185">Reference proteome</keyword>
<feature type="transmembrane region" description="Helical" evidence="6">
    <location>
        <begin position="12"/>
        <end position="33"/>
    </location>
</feature>
<dbReference type="EMBL" id="JAUDEN010000027">
    <property type="protein sequence ID" value="MDM8326080.1"/>
    <property type="molecule type" value="Genomic_DNA"/>
</dbReference>
<dbReference type="CDD" id="cd01127">
    <property type="entry name" value="TrwB_TraG_TraD_VirD4"/>
    <property type="match status" value="2"/>
</dbReference>
<sequence length="769" mass="87757">MAFEETREQQQMYNYFRSCIYIFLIIEIVMNLPVTADNRVTQFILDLLARFKVFNSVSGCKVVELVCICIVCIGTKAKKALKFNVRTMVVYPVLAGLTLVGLCFVFHGMYFGVSWFGFPANRILYALCSVVGTMLVHQGLDGIAKYYNNKVGEDRFNFENESFQQSETLVANDYSVNIPMIYYWKRRMHRGWINIINPFRGTIVLGTPGSGKSFGVIDPFIRQHAAKGFAMMVYDFKYPTLAKTLFYQFCKNRKAGRLPVNCGFRTINFTDVEYSDRINPIQRKYIPDLAAASETAATLLASLNKGGGEKKGGSEAFFTNSAENFLAAIIYFFVNFHPVGFKDGRKLRRFILHEGKKLEIVIKNWDDFNAIDKDGNVVLDFVDEKGNDVSTDEDRMFVDLNGYSYKDRTGKLVRINRCWYEDRDGNEVEPDTVTGEYSDMPHVLSFLGRPYDQVFNILMQDDKIASLMAPFKSAYENKANDQLEGMVGTLRVNAARLVSPEAYWVFTGDDFDLKISDREHPSYLVIANDPEKEQVIGSLNALVLNRLITRVNSKGNIPVSIIVDELPTLYFHKIDRLIGTARSNKVAVTLGFQELPQLEADYGKVGMQKIITTCGNIFMGAARNKETLEWAQNDVFGKAKQTSRSISINDQKVSTTISEKMDYLVPAAKIADMATGWLAGQAARDFTATDERMLDKFDIEQSEEFKTTKYFCKTHFDMKKIKREEEHYVPLPKIYEFKNDREKEIMLNRNFKRVNQEVEDMVKELLGMG</sequence>
<dbReference type="InterPro" id="IPR025988">
    <property type="entry name" value="YWFCY_dom"/>
</dbReference>
<keyword evidence="5 6" id="KW-0472">Membrane</keyword>
<evidence type="ECO:0000259" key="7">
    <source>
        <dbReference type="Pfam" id="PF12696"/>
    </source>
</evidence>